<comment type="caution">
    <text evidence="7">The sequence shown here is derived from an EMBL/GenBank/DDBJ whole genome shotgun (WGS) entry which is preliminary data.</text>
</comment>
<dbReference type="InterPro" id="IPR013740">
    <property type="entry name" value="Redoxin"/>
</dbReference>
<evidence type="ECO:0000256" key="4">
    <source>
        <dbReference type="ARBA" id="ARBA00023284"/>
    </source>
</evidence>
<evidence type="ECO:0000259" key="6">
    <source>
        <dbReference type="PROSITE" id="PS51352"/>
    </source>
</evidence>
<feature type="signal peptide" evidence="5">
    <location>
        <begin position="1"/>
        <end position="19"/>
    </location>
</feature>
<keyword evidence="5" id="KW-0732">Signal</keyword>
<reference evidence="7 8" key="1">
    <citation type="submission" date="2011-04" db="EMBL/GenBank/DDBJ databases">
        <title>The Genome Sequence of Dysgonomonas mossii DSM 22836.</title>
        <authorList>
            <consortium name="The Broad Institute Genome Sequencing Platform"/>
            <person name="Earl A."/>
            <person name="Ward D."/>
            <person name="Feldgarden M."/>
            <person name="Gevers D."/>
            <person name="Pudlo N."/>
            <person name="Martens E."/>
            <person name="Allen-Vercoe E."/>
            <person name="Young S.K."/>
            <person name="Zeng Q."/>
            <person name="Gargeya S."/>
            <person name="Fitzgerald M."/>
            <person name="Haas B."/>
            <person name="Abouelleil A."/>
            <person name="Alvarado L."/>
            <person name="Arachchi H.M."/>
            <person name="Berlin A."/>
            <person name="Brown A."/>
            <person name="Chapman S.B."/>
            <person name="Chen Z."/>
            <person name="Dunbar C."/>
            <person name="Freedman E."/>
            <person name="Gearin G."/>
            <person name="Gellesch M."/>
            <person name="Goldberg J."/>
            <person name="Griggs A."/>
            <person name="Gujja S."/>
            <person name="Heiman D."/>
            <person name="Howarth C."/>
            <person name="Larson L."/>
            <person name="Lui A."/>
            <person name="MacDonald P.J.P."/>
            <person name="Mehta T."/>
            <person name="Montmayeur A."/>
            <person name="Murphy C."/>
            <person name="Neiman D."/>
            <person name="Pearson M."/>
            <person name="Priest M."/>
            <person name="Roberts A."/>
            <person name="Saif S."/>
            <person name="Shea T."/>
            <person name="Shenoy N."/>
            <person name="Sisk P."/>
            <person name="Stolte C."/>
            <person name="Sykes S."/>
            <person name="Yandava C."/>
            <person name="Wortman J."/>
            <person name="Nusbaum C."/>
            <person name="Birren B."/>
        </authorList>
    </citation>
    <scope>NUCLEOTIDE SEQUENCE [LARGE SCALE GENOMIC DNA]</scope>
    <source>
        <strain evidence="7 8">DSM 22836</strain>
    </source>
</reference>
<keyword evidence="8" id="KW-1185">Reference proteome</keyword>
<dbReference type="HOGENOM" id="CLU_042529_11_3_10"/>
<proteinExistence type="predicted"/>
<dbReference type="Gene3D" id="3.40.30.10">
    <property type="entry name" value="Glutaredoxin"/>
    <property type="match status" value="1"/>
</dbReference>
<name>F8X0L5_9BACT</name>
<dbReference type="InterPro" id="IPR050553">
    <property type="entry name" value="Thioredoxin_ResA/DsbE_sf"/>
</dbReference>
<evidence type="ECO:0000256" key="2">
    <source>
        <dbReference type="ARBA" id="ARBA00022748"/>
    </source>
</evidence>
<dbReference type="InterPro" id="IPR036249">
    <property type="entry name" value="Thioredoxin-like_sf"/>
</dbReference>
<dbReference type="AlphaFoldDB" id="F8X0L5"/>
<dbReference type="RefSeq" id="WP_006843005.1">
    <property type="nucleotide sequence ID" value="NZ_AQWJ01000003.1"/>
</dbReference>
<dbReference type="GO" id="GO:0017004">
    <property type="term" value="P:cytochrome complex assembly"/>
    <property type="evidence" value="ECO:0007669"/>
    <property type="project" value="UniProtKB-KW"/>
</dbReference>
<keyword evidence="3" id="KW-1015">Disulfide bond</keyword>
<dbReference type="PANTHER" id="PTHR42852:SF6">
    <property type="entry name" value="THIOL:DISULFIDE INTERCHANGE PROTEIN DSBE"/>
    <property type="match status" value="1"/>
</dbReference>
<keyword evidence="4" id="KW-0676">Redox-active center</keyword>
<feature type="domain" description="Thioredoxin" evidence="6">
    <location>
        <begin position="29"/>
        <end position="173"/>
    </location>
</feature>
<dbReference type="PROSITE" id="PS51352">
    <property type="entry name" value="THIOREDOXIN_2"/>
    <property type="match status" value="1"/>
</dbReference>
<dbReference type="CDD" id="cd02966">
    <property type="entry name" value="TlpA_like_family"/>
    <property type="match status" value="1"/>
</dbReference>
<protein>
    <recommendedName>
        <fullName evidence="6">Thioredoxin domain-containing protein</fullName>
    </recommendedName>
</protein>
<dbReference type="InterPro" id="IPR013766">
    <property type="entry name" value="Thioredoxin_domain"/>
</dbReference>
<feature type="chain" id="PRO_5003379844" description="Thioredoxin domain-containing protein" evidence="5">
    <location>
        <begin position="20"/>
        <end position="174"/>
    </location>
</feature>
<accession>F8X0L5</accession>
<dbReference type="STRING" id="742767.HMPREF9456_01634"/>
<comment type="subcellular location">
    <subcellularLocation>
        <location evidence="1">Cell envelope</location>
    </subcellularLocation>
</comment>
<dbReference type="PANTHER" id="PTHR42852">
    <property type="entry name" value="THIOL:DISULFIDE INTERCHANGE PROTEIN DSBE"/>
    <property type="match status" value="1"/>
</dbReference>
<dbReference type="Proteomes" id="UP000006420">
    <property type="component" value="Unassembled WGS sequence"/>
</dbReference>
<gene>
    <name evidence="7" type="ORF">HMPREF9456_01634</name>
</gene>
<dbReference type="GeneID" id="78082285"/>
<dbReference type="GO" id="GO:0016491">
    <property type="term" value="F:oxidoreductase activity"/>
    <property type="evidence" value="ECO:0007669"/>
    <property type="project" value="InterPro"/>
</dbReference>
<evidence type="ECO:0000256" key="5">
    <source>
        <dbReference type="SAM" id="SignalP"/>
    </source>
</evidence>
<dbReference type="eggNOG" id="COG0526">
    <property type="taxonomic scope" value="Bacteria"/>
</dbReference>
<dbReference type="EMBL" id="ADLW01000006">
    <property type="protein sequence ID" value="EGK03567.1"/>
    <property type="molecule type" value="Genomic_DNA"/>
</dbReference>
<dbReference type="OrthoDB" id="9794348at2"/>
<evidence type="ECO:0000313" key="8">
    <source>
        <dbReference type="Proteomes" id="UP000006420"/>
    </source>
</evidence>
<sequence>MKKLSIILFVLFTSVNIFSQENADYQYKVKVGDIAPDFEMSLPSGKTIKLSSLRGKVVMLQFTASWCGVCRKEMPHIEKDIWQKHKSNPNFALFGIDREEPAETVLKFVKATGITYPIGLDPKADIFATYAEREAGITRNVIIDKDGKIVMLTRLFKMEEFNEMVSLIDSLLAK</sequence>
<evidence type="ECO:0000256" key="3">
    <source>
        <dbReference type="ARBA" id="ARBA00023157"/>
    </source>
</evidence>
<dbReference type="SUPFAM" id="SSF52833">
    <property type="entry name" value="Thioredoxin-like"/>
    <property type="match status" value="1"/>
</dbReference>
<dbReference type="GO" id="GO:0030313">
    <property type="term" value="C:cell envelope"/>
    <property type="evidence" value="ECO:0007669"/>
    <property type="project" value="UniProtKB-SubCell"/>
</dbReference>
<organism evidence="7 8">
    <name type="scientific">Dysgonomonas mossii DSM 22836</name>
    <dbReference type="NCBI Taxonomy" id="742767"/>
    <lineage>
        <taxon>Bacteria</taxon>
        <taxon>Pseudomonadati</taxon>
        <taxon>Bacteroidota</taxon>
        <taxon>Bacteroidia</taxon>
        <taxon>Bacteroidales</taxon>
        <taxon>Dysgonomonadaceae</taxon>
        <taxon>Dysgonomonas</taxon>
    </lineage>
</organism>
<evidence type="ECO:0000256" key="1">
    <source>
        <dbReference type="ARBA" id="ARBA00004196"/>
    </source>
</evidence>
<keyword evidence="2" id="KW-0201">Cytochrome c-type biogenesis</keyword>
<evidence type="ECO:0000313" key="7">
    <source>
        <dbReference type="EMBL" id="EGK03567.1"/>
    </source>
</evidence>
<dbReference type="Pfam" id="PF08534">
    <property type="entry name" value="Redoxin"/>
    <property type="match status" value="1"/>
</dbReference>